<evidence type="ECO:0000256" key="1">
    <source>
        <dbReference type="SAM" id="MobiDB-lite"/>
    </source>
</evidence>
<dbReference type="OrthoDB" id="10035969at2759"/>
<name>A0A0V0R5Q0_PSEPJ</name>
<evidence type="ECO:0000313" key="4">
    <source>
        <dbReference type="EMBL" id="KRX09803.1"/>
    </source>
</evidence>
<keyword evidence="2" id="KW-0472">Membrane</keyword>
<feature type="domain" description="EGF-like" evidence="3">
    <location>
        <begin position="236"/>
        <end position="275"/>
    </location>
</feature>
<evidence type="ECO:0000313" key="5">
    <source>
        <dbReference type="Proteomes" id="UP000054937"/>
    </source>
</evidence>
<organism evidence="4 5">
    <name type="scientific">Pseudocohnilembus persalinus</name>
    <name type="common">Ciliate</name>
    <dbReference type="NCBI Taxonomy" id="266149"/>
    <lineage>
        <taxon>Eukaryota</taxon>
        <taxon>Sar</taxon>
        <taxon>Alveolata</taxon>
        <taxon>Ciliophora</taxon>
        <taxon>Intramacronucleata</taxon>
        <taxon>Oligohymenophorea</taxon>
        <taxon>Scuticociliatia</taxon>
        <taxon>Philasterida</taxon>
        <taxon>Pseudocohnilembidae</taxon>
        <taxon>Pseudocohnilembus</taxon>
    </lineage>
</organism>
<sequence length="613" mass="70186">MYTIVTAGFIQQILTIYTFKYDNGEIQDICLKSFENEFPSNFKLSFFNKLVFGVINQDYMWIKGENEQSTIIYANPTQCELIKDESQSIIFYQMNELSDSHVLDTFNKNGTVQIIVLSSHSSVYKGWILAQLINIGEICPYYCVCDDNYVCISCISSHRDKSNFCFCENKYYQDSQSEDCLACPEFCETCYDQNNCQTCVSSSIVRDTNNQCSCPVGYYQDPNGSDCLSCPTYCETCTDSNTCQSCKNSNENKDIEKQCFCQNGFYQDTQTSDCLECPKYCASCENEETCLSCDPLQEYRDQNNLCKCKDGYYEDSLEQVCKSCPQYCIQCVNSENCISCLETNGQRNKQNLCKCSDGFYQDVDSVNCLQCPEFCLTCTDQNICLTCIEPQDKRDANNKCKIIDGFYSDSDDPNIVLPCMEQCATCDNGNSCTSCEGSYKNQLNQCQCFEGFELQEETNICHHGKNICQKQTTTSYKILIISSYAALGIMVLSLFGACIYEYCFKKQENTIQILDQNRQNGVKKNKKLAKNKNQSHKKQKKEDNQINKTQKSPQLNQIQPQQQNNSIINIEQDNQSDIVSVINLTQNNLINNDNNQQKTVNLTKKIRRQYQHF</sequence>
<feature type="domain" description="EGF-like" evidence="3">
    <location>
        <begin position="189"/>
        <end position="228"/>
    </location>
</feature>
<feature type="region of interest" description="Disordered" evidence="1">
    <location>
        <begin position="522"/>
        <end position="561"/>
    </location>
</feature>
<dbReference type="InterPro" id="IPR009030">
    <property type="entry name" value="Growth_fac_rcpt_cys_sf"/>
</dbReference>
<comment type="caution">
    <text evidence="4">The sequence shown here is derived from an EMBL/GenBank/DDBJ whole genome shotgun (WGS) entry which is preliminary data.</text>
</comment>
<feature type="domain" description="EGF-like" evidence="3">
    <location>
        <begin position="276"/>
        <end position="322"/>
    </location>
</feature>
<evidence type="ECO:0000256" key="2">
    <source>
        <dbReference type="SAM" id="Phobius"/>
    </source>
</evidence>
<dbReference type="InterPro" id="IPR000742">
    <property type="entry name" value="EGF"/>
</dbReference>
<keyword evidence="5" id="KW-1185">Reference proteome</keyword>
<keyword evidence="2" id="KW-1133">Transmembrane helix</keyword>
<dbReference type="SMART" id="SM00181">
    <property type="entry name" value="EGF"/>
    <property type="match status" value="6"/>
</dbReference>
<dbReference type="InterPro" id="IPR006212">
    <property type="entry name" value="Furin_repeat"/>
</dbReference>
<dbReference type="PANTHER" id="PTHR15332">
    <property type="entry name" value="PROPROTEIN CONVERTASE SUBTILISIN_KEXIN TYPE 5-LIKE"/>
    <property type="match status" value="1"/>
</dbReference>
<feature type="domain" description="EGF-like" evidence="3">
    <location>
        <begin position="418"/>
        <end position="462"/>
    </location>
</feature>
<keyword evidence="2" id="KW-0812">Transmembrane</keyword>
<feature type="compositionally biased region" description="Basic residues" evidence="1">
    <location>
        <begin position="522"/>
        <end position="539"/>
    </location>
</feature>
<protein>
    <submittedName>
        <fullName evidence="4">Insulin-like growth factor binding protein, N-terminal</fullName>
    </submittedName>
</protein>
<proteinExistence type="predicted"/>
<reference evidence="4 5" key="1">
    <citation type="journal article" date="2015" name="Sci. Rep.">
        <title>Genome of the facultative scuticociliatosis pathogen Pseudocohnilembus persalinus provides insight into its virulence through horizontal gene transfer.</title>
        <authorList>
            <person name="Xiong J."/>
            <person name="Wang G."/>
            <person name="Cheng J."/>
            <person name="Tian M."/>
            <person name="Pan X."/>
            <person name="Warren A."/>
            <person name="Jiang C."/>
            <person name="Yuan D."/>
            <person name="Miao W."/>
        </authorList>
    </citation>
    <scope>NUCLEOTIDE SEQUENCE [LARGE SCALE GENOMIC DNA]</scope>
    <source>
        <strain evidence="4">36N120E</strain>
    </source>
</reference>
<dbReference type="Proteomes" id="UP000054937">
    <property type="component" value="Unassembled WGS sequence"/>
</dbReference>
<feature type="transmembrane region" description="Helical" evidence="2">
    <location>
        <begin position="478"/>
        <end position="500"/>
    </location>
</feature>
<dbReference type="EMBL" id="LDAU01000044">
    <property type="protein sequence ID" value="KRX09803.1"/>
    <property type="molecule type" value="Genomic_DNA"/>
</dbReference>
<dbReference type="PANTHER" id="PTHR15332:SF175">
    <property type="entry name" value="PROPROTEIN CONVERTASE SUBTILISIN_KEXIN TYPE 5-LIKE"/>
    <property type="match status" value="1"/>
</dbReference>
<gene>
    <name evidence="4" type="ORF">PPERSA_02675</name>
</gene>
<feature type="domain" description="EGF-like" evidence="3">
    <location>
        <begin position="144"/>
        <end position="181"/>
    </location>
</feature>
<evidence type="ECO:0000259" key="3">
    <source>
        <dbReference type="SMART" id="SM00181"/>
    </source>
</evidence>
<dbReference type="InParanoid" id="A0A0V0R5Q0"/>
<dbReference type="SUPFAM" id="SSF57184">
    <property type="entry name" value="Growth factor receptor domain"/>
    <property type="match status" value="3"/>
</dbReference>
<feature type="domain" description="EGF-like" evidence="3">
    <location>
        <begin position="330"/>
        <end position="369"/>
    </location>
</feature>
<accession>A0A0V0R5Q0</accession>
<dbReference type="SMART" id="SM00261">
    <property type="entry name" value="FU"/>
    <property type="match status" value="6"/>
</dbReference>
<dbReference type="Gene3D" id="2.10.220.10">
    <property type="entry name" value="Hormone Receptor, Insulin-like Growth Factor Receptor 1, Chain A, domain 2"/>
    <property type="match status" value="3"/>
</dbReference>
<dbReference type="AlphaFoldDB" id="A0A0V0R5Q0"/>